<feature type="non-terminal residue" evidence="1">
    <location>
        <position position="224"/>
    </location>
</feature>
<reference evidence="1" key="1">
    <citation type="submission" date="2018-07" db="EMBL/GenBank/DDBJ databases">
        <authorList>
            <person name="Quirk P.G."/>
            <person name="Krulwich T.A."/>
        </authorList>
    </citation>
    <scope>NUCLEOTIDE SEQUENCE</scope>
    <source>
        <strain evidence="1">96224</strain>
    </source>
</reference>
<organism evidence="1">
    <name type="scientific">Blumeria graminis f. sp. tritici 96224</name>
    <dbReference type="NCBI Taxonomy" id="1268274"/>
    <lineage>
        <taxon>Eukaryota</taxon>
        <taxon>Fungi</taxon>
        <taxon>Dikarya</taxon>
        <taxon>Ascomycota</taxon>
        <taxon>Pezizomycotina</taxon>
        <taxon>Leotiomycetes</taxon>
        <taxon>Erysiphales</taxon>
        <taxon>Erysiphaceae</taxon>
        <taxon>Blumeria</taxon>
    </lineage>
</organism>
<gene>
    <name evidence="1" type="ORF">BGT96224V2_LOCUS6001</name>
</gene>
<dbReference type="EMBL" id="UIGY01000204">
    <property type="protein sequence ID" value="SUZ12754.1"/>
    <property type="molecule type" value="Genomic_DNA"/>
</dbReference>
<sequence>MLQPESHCLDEIYEDQRQILKNSPTPPRELAKNDKCSSRDIISLAHRGLISIAGVYSTMVPTHKNKYSKANTKSAESSVDFNRIPRVYLKGTVALEEILTGNEIFGSYQNNKMTMALVWYFGHLHLFQKDRGTSIWWPKTMIEVENSNGAMIINFMRHRMKIFKELDNRIARYGLAPNAVDCLPFTRCTLFEMKKKTERNMAEIRQLGIENQSDAYYNFLYTRY</sequence>
<dbReference type="AlphaFoldDB" id="A0A381LFQ9"/>
<proteinExistence type="predicted"/>
<accession>A0A381LFQ9</accession>
<name>A0A381LFQ9_BLUGR</name>
<protein>
    <submittedName>
        <fullName evidence="1">BgtAc-30638</fullName>
    </submittedName>
</protein>
<evidence type="ECO:0000313" key="1">
    <source>
        <dbReference type="EMBL" id="SUZ12754.1"/>
    </source>
</evidence>